<evidence type="ECO:0000259" key="13">
    <source>
        <dbReference type="PROSITE" id="PS51093"/>
    </source>
</evidence>
<keyword evidence="5 16" id="KW-0808">Transferase</keyword>
<dbReference type="InterPro" id="IPR001127">
    <property type="entry name" value="PTS_EIIA_1_perm"/>
</dbReference>
<keyword evidence="3" id="KW-1003">Cell membrane</keyword>
<dbReference type="GO" id="GO:0008982">
    <property type="term" value="F:protein-N(PI)-phosphohistidine-sugar phosphotransferase activity"/>
    <property type="evidence" value="ECO:0007669"/>
    <property type="project" value="InterPro"/>
</dbReference>
<keyword evidence="17" id="KW-1185">Reference proteome</keyword>
<feature type="transmembrane region" description="Helical" evidence="12">
    <location>
        <begin position="383"/>
        <end position="405"/>
    </location>
</feature>
<dbReference type="InterPro" id="IPR001996">
    <property type="entry name" value="PTS_IIB_1"/>
</dbReference>
<dbReference type="SUPFAM" id="SSF55604">
    <property type="entry name" value="Glucose permease domain IIB"/>
    <property type="match status" value="1"/>
</dbReference>
<dbReference type="SUPFAM" id="SSF51261">
    <property type="entry name" value="Duplicated hybrid motif"/>
    <property type="match status" value="1"/>
</dbReference>
<name>A0A9X3XJS5_9CLOT</name>
<dbReference type="EC" id="2.7.1.199" evidence="16"/>
<evidence type="ECO:0000256" key="2">
    <source>
        <dbReference type="ARBA" id="ARBA00022448"/>
    </source>
</evidence>
<reference evidence="16" key="1">
    <citation type="submission" date="2022-05" db="EMBL/GenBank/DDBJ databases">
        <title>Draft genome sequence of Clostridium tertium strain CP3 isolated from Peru.</title>
        <authorList>
            <person name="Hurtado R."/>
            <person name="Lima L."/>
            <person name="Sousa T."/>
            <person name="Jaiswal A.K."/>
            <person name="Tiwari S."/>
            <person name="Maturrano L."/>
            <person name="Brenig B."/>
            <person name="Azevedo V."/>
        </authorList>
    </citation>
    <scope>NUCLEOTIDE SEQUENCE</scope>
    <source>
        <strain evidence="16">CP3</strain>
    </source>
</reference>
<evidence type="ECO:0000256" key="3">
    <source>
        <dbReference type="ARBA" id="ARBA00022475"/>
    </source>
</evidence>
<evidence type="ECO:0000256" key="11">
    <source>
        <dbReference type="PROSITE-ProRule" id="PRU00421"/>
    </source>
</evidence>
<organism evidence="16 17">
    <name type="scientific">Clostridium tertium</name>
    <dbReference type="NCBI Taxonomy" id="1559"/>
    <lineage>
        <taxon>Bacteria</taxon>
        <taxon>Bacillati</taxon>
        <taxon>Bacillota</taxon>
        <taxon>Clostridia</taxon>
        <taxon>Eubacteriales</taxon>
        <taxon>Clostridiaceae</taxon>
        <taxon>Clostridium</taxon>
    </lineage>
</organism>
<feature type="transmembrane region" description="Helical" evidence="12">
    <location>
        <begin position="281"/>
        <end position="299"/>
    </location>
</feature>
<feature type="transmembrane region" description="Helical" evidence="12">
    <location>
        <begin position="61"/>
        <end position="87"/>
    </location>
</feature>
<feature type="domain" description="PTS EIIC type-1" evidence="15">
    <location>
        <begin position="7"/>
        <end position="417"/>
    </location>
</feature>
<protein>
    <submittedName>
        <fullName evidence="16">Glucose-specific PTS transporter subunit IIBC</fullName>
        <ecNumber evidence="16">2.7.1.199</ecNumber>
    </submittedName>
</protein>
<feature type="transmembrane region" description="Helical" evidence="12">
    <location>
        <begin position="20"/>
        <end position="40"/>
    </location>
</feature>
<dbReference type="InterPro" id="IPR050429">
    <property type="entry name" value="PTS_Glucose_EIICBA"/>
</dbReference>
<feature type="transmembrane region" description="Helical" evidence="12">
    <location>
        <begin position="173"/>
        <end position="193"/>
    </location>
</feature>
<evidence type="ECO:0000313" key="16">
    <source>
        <dbReference type="EMBL" id="MDC4240675.1"/>
    </source>
</evidence>
<evidence type="ECO:0000313" key="17">
    <source>
        <dbReference type="Proteomes" id="UP001141183"/>
    </source>
</evidence>
<dbReference type="Gene3D" id="2.70.70.10">
    <property type="entry name" value="Glucose Permease (Domain IIA)"/>
    <property type="match status" value="1"/>
</dbReference>
<comment type="caution">
    <text evidence="16">The sequence shown here is derived from an EMBL/GenBank/DDBJ whole genome shotgun (WGS) entry which is preliminary data.</text>
</comment>
<dbReference type="GO" id="GO:0016301">
    <property type="term" value="F:kinase activity"/>
    <property type="evidence" value="ECO:0007669"/>
    <property type="project" value="UniProtKB-KW"/>
</dbReference>
<feature type="transmembrane region" description="Helical" evidence="12">
    <location>
        <begin position="329"/>
        <end position="353"/>
    </location>
</feature>
<evidence type="ECO:0000256" key="1">
    <source>
        <dbReference type="ARBA" id="ARBA00004651"/>
    </source>
</evidence>
<dbReference type="EMBL" id="JAMRYU010000010">
    <property type="protein sequence ID" value="MDC4240675.1"/>
    <property type="molecule type" value="Genomic_DNA"/>
</dbReference>
<comment type="subcellular location">
    <subcellularLocation>
        <location evidence="1">Cell membrane</location>
        <topology evidence="1">Multi-pass membrane protein</topology>
    </subcellularLocation>
</comment>
<dbReference type="PROSITE" id="PS01035">
    <property type="entry name" value="PTS_EIIB_TYPE_1_CYS"/>
    <property type="match status" value="1"/>
</dbReference>
<evidence type="ECO:0000256" key="5">
    <source>
        <dbReference type="ARBA" id="ARBA00022679"/>
    </source>
</evidence>
<dbReference type="Pfam" id="PF02378">
    <property type="entry name" value="PTS_EIIC"/>
    <property type="match status" value="1"/>
</dbReference>
<evidence type="ECO:0000256" key="4">
    <source>
        <dbReference type="ARBA" id="ARBA00022597"/>
    </source>
</evidence>
<keyword evidence="10 12" id="KW-0472">Membrane</keyword>
<dbReference type="InterPro" id="IPR011055">
    <property type="entry name" value="Dup_hybrid_motif"/>
</dbReference>
<gene>
    <name evidence="16" type="primary">ptsG</name>
    <name evidence="16" type="ORF">NE398_10935</name>
</gene>
<keyword evidence="2" id="KW-0813">Transport</keyword>
<dbReference type="PANTHER" id="PTHR30009">
    <property type="entry name" value="CYTOCHROME C-TYPE SYNTHESIS PROTEIN AND PTS TRANSMEMBRANE COMPONENT"/>
    <property type="match status" value="1"/>
</dbReference>
<dbReference type="InterPro" id="IPR011299">
    <property type="entry name" value="PTS_IIBC_glc"/>
</dbReference>
<evidence type="ECO:0000256" key="7">
    <source>
        <dbReference type="ARBA" id="ARBA00022692"/>
    </source>
</evidence>
<dbReference type="GO" id="GO:0009401">
    <property type="term" value="P:phosphoenolpyruvate-dependent sugar phosphotransferase system"/>
    <property type="evidence" value="ECO:0007669"/>
    <property type="project" value="UniProtKB-KW"/>
</dbReference>
<sequence length="681" mass="75131">MNTIFLKKYFGVLQRVGKSLMLPVALLPAAGLLMGIGTLLQNPNIINNIPMLSGETFQLMANIMSSSGDIVFSNLPLIFAVGVAIGMSNGDGVAALAAIVSFLIMNMTIGITARVDLLQVDTNPMYDMVLGIPTLQTGVFGGILIGMVSAIIYQKFYTIKLPEFLGFFSGKRFVPIVAAIAGVLIGIIMVVIWPPIQNFLLAFSRSMIGTNQTVSALIFGIVERALIPFGLHHIWYNPFWYQFGEYTNLAGQLVVGDQAIFFAQLKDGVEFTAGTFMTGKFPFMMFGLPAAALAMYHEADSDKKKLVAGILFSGALTSFLTGITEPIEFMFLFVAPVLFGVHCIFAGLSFMIMQILNVKVGLTFSGGLIDFILFGVLPNRTKWWWIIIVGIIFAAIYYIGFRYIIRKLDLKTPGREREESEIDIDITDGDLAYNVLDAFGGVKNIKYLDACITRVRVTVKNISLVNRSKLKSLGSADLMIIGDNIQAIFGPKSDMLKEQMKDIIDGKEVKVKKKKNIEKIEKGLKIESSIMMPVTGKLLRLEEVPDPIFSMKLIGDGFAIDPKKNILISPIKGMILTISKTSHSITIRGLDGFDIFIHIGIDSINLNGNGFKAFVQEGDIVNEGDLLIEFPLDEIREKLKSPMIPVIFKGLSKEKFIYFNNDIDVKSGDINKVEIHEKLNN</sequence>
<dbReference type="AlphaFoldDB" id="A0A9X3XJS5"/>
<dbReference type="NCBIfam" id="TIGR00826">
    <property type="entry name" value="EIIB_glc"/>
    <property type="match status" value="1"/>
</dbReference>
<feature type="domain" description="PTS EIIA type-1" evidence="13">
    <location>
        <begin position="546"/>
        <end position="650"/>
    </location>
</feature>
<evidence type="ECO:0000256" key="6">
    <source>
        <dbReference type="ARBA" id="ARBA00022683"/>
    </source>
</evidence>
<dbReference type="GO" id="GO:0005886">
    <property type="term" value="C:plasma membrane"/>
    <property type="evidence" value="ECO:0007669"/>
    <property type="project" value="UniProtKB-SubCell"/>
</dbReference>
<keyword evidence="9 12" id="KW-1133">Transmembrane helix</keyword>
<feature type="transmembrane region" description="Helical" evidence="12">
    <location>
        <begin position="93"/>
        <end position="117"/>
    </location>
</feature>
<dbReference type="PROSITE" id="PS51098">
    <property type="entry name" value="PTS_EIIB_TYPE_1"/>
    <property type="match status" value="1"/>
</dbReference>
<dbReference type="Pfam" id="PF00367">
    <property type="entry name" value="PTS_EIIB"/>
    <property type="match status" value="1"/>
</dbReference>
<evidence type="ECO:0000256" key="10">
    <source>
        <dbReference type="ARBA" id="ARBA00023136"/>
    </source>
</evidence>
<feature type="domain" description="PTS EIIB type-1" evidence="14">
    <location>
        <begin position="429"/>
        <end position="510"/>
    </location>
</feature>
<accession>A0A9X3XJS5</accession>
<dbReference type="Proteomes" id="UP001141183">
    <property type="component" value="Unassembled WGS sequence"/>
</dbReference>
<feature type="transmembrane region" description="Helical" evidence="12">
    <location>
        <begin position="306"/>
        <end position="323"/>
    </location>
</feature>
<dbReference type="Pfam" id="PF00358">
    <property type="entry name" value="PTS_EIIA_1"/>
    <property type="match status" value="1"/>
</dbReference>
<keyword evidence="7 12" id="KW-0812">Transmembrane</keyword>
<proteinExistence type="predicted"/>
<dbReference type="NCBIfam" id="TIGR00830">
    <property type="entry name" value="PTBA"/>
    <property type="match status" value="1"/>
</dbReference>
<keyword evidence="8" id="KW-0418">Kinase</keyword>
<evidence type="ECO:0000256" key="9">
    <source>
        <dbReference type="ARBA" id="ARBA00022989"/>
    </source>
</evidence>
<dbReference type="Gene3D" id="3.30.1360.60">
    <property type="entry name" value="Glucose permease domain IIB"/>
    <property type="match status" value="1"/>
</dbReference>
<dbReference type="GO" id="GO:0055056">
    <property type="term" value="F:D-glucose transmembrane transporter activity"/>
    <property type="evidence" value="ECO:0007669"/>
    <property type="project" value="InterPro"/>
</dbReference>
<feature type="transmembrane region" description="Helical" evidence="12">
    <location>
        <begin position="360"/>
        <end position="377"/>
    </location>
</feature>
<feature type="transmembrane region" description="Helical" evidence="12">
    <location>
        <begin position="214"/>
        <end position="236"/>
    </location>
</feature>
<evidence type="ECO:0000256" key="12">
    <source>
        <dbReference type="SAM" id="Phobius"/>
    </source>
</evidence>
<dbReference type="GO" id="GO:1904659">
    <property type="term" value="P:D-glucose transmembrane transport"/>
    <property type="evidence" value="ECO:0007669"/>
    <property type="project" value="InterPro"/>
</dbReference>
<dbReference type="GO" id="GO:0090563">
    <property type="term" value="F:protein-phosphocysteine-sugar phosphotransferase activity"/>
    <property type="evidence" value="ECO:0007669"/>
    <property type="project" value="TreeGrafter"/>
</dbReference>
<keyword evidence="4" id="KW-0762">Sugar transport</keyword>
<dbReference type="PANTHER" id="PTHR30009:SF20">
    <property type="entry name" value="PTS SYSTEM GLUCOSE-SPECIFIC EIICB COMPONENT-RELATED"/>
    <property type="match status" value="1"/>
</dbReference>
<dbReference type="RefSeq" id="WP_099346028.1">
    <property type="nucleotide sequence ID" value="NZ_JAMRYU010000010.1"/>
</dbReference>
<evidence type="ECO:0000259" key="15">
    <source>
        <dbReference type="PROSITE" id="PS51103"/>
    </source>
</evidence>
<dbReference type="PROSITE" id="PS51103">
    <property type="entry name" value="PTS_EIIC_TYPE_1"/>
    <property type="match status" value="1"/>
</dbReference>
<dbReference type="InterPro" id="IPR018113">
    <property type="entry name" value="PTrfase_EIIB_Cys"/>
</dbReference>
<dbReference type="PROSITE" id="PS51093">
    <property type="entry name" value="PTS_EIIA_TYPE_1"/>
    <property type="match status" value="1"/>
</dbReference>
<feature type="transmembrane region" description="Helical" evidence="12">
    <location>
        <begin position="129"/>
        <end position="153"/>
    </location>
</feature>
<dbReference type="NCBIfam" id="TIGR02002">
    <property type="entry name" value="PTS-II-BC-glcB"/>
    <property type="match status" value="1"/>
</dbReference>
<dbReference type="CDD" id="cd00212">
    <property type="entry name" value="PTS_IIB_glc"/>
    <property type="match status" value="1"/>
</dbReference>
<dbReference type="InterPro" id="IPR036878">
    <property type="entry name" value="Glu_permease_IIB"/>
</dbReference>
<dbReference type="InterPro" id="IPR003352">
    <property type="entry name" value="PTS_EIIC"/>
</dbReference>
<evidence type="ECO:0000259" key="14">
    <source>
        <dbReference type="PROSITE" id="PS51098"/>
    </source>
</evidence>
<keyword evidence="6" id="KW-0598">Phosphotransferase system</keyword>
<evidence type="ECO:0000256" key="8">
    <source>
        <dbReference type="ARBA" id="ARBA00022777"/>
    </source>
</evidence>
<dbReference type="InterPro" id="IPR013013">
    <property type="entry name" value="PTS_EIIC_1"/>
</dbReference>
<feature type="active site" description="Phosphocysteine intermediate; for EIIB activity" evidence="11">
    <location>
        <position position="451"/>
    </location>
</feature>